<reference evidence="3" key="1">
    <citation type="journal article" date="2019" name="Int. J. Syst. Evol. Microbiol.">
        <title>The Global Catalogue of Microorganisms (GCM) 10K type strain sequencing project: providing services to taxonomists for standard genome sequencing and annotation.</title>
        <authorList>
            <consortium name="The Broad Institute Genomics Platform"/>
            <consortium name="The Broad Institute Genome Sequencing Center for Infectious Disease"/>
            <person name="Wu L."/>
            <person name="Ma J."/>
        </authorList>
    </citation>
    <scope>NUCLEOTIDE SEQUENCE [LARGE SCALE GENOMIC DNA]</scope>
    <source>
        <strain evidence="3">KCTC 42984</strain>
    </source>
</reference>
<sequence>MLRKLIMPALAALAVAATPLAAGAAPPPPPRAEIPFANHGGVDDWRVVSDREIWFRDSHRRWFRAILFTPAIDLPYVERIGIDARPMGTLDKFGGIVVRGQHYDFRSFEAMPGPPPRRIARRH</sequence>
<dbReference type="Proteomes" id="UP001595604">
    <property type="component" value="Unassembled WGS sequence"/>
</dbReference>
<feature type="signal peptide" evidence="1">
    <location>
        <begin position="1"/>
        <end position="24"/>
    </location>
</feature>
<comment type="caution">
    <text evidence="2">The sequence shown here is derived from an EMBL/GenBank/DDBJ whole genome shotgun (WGS) entry which is preliminary data.</text>
</comment>
<keyword evidence="1" id="KW-0732">Signal</keyword>
<keyword evidence="3" id="KW-1185">Reference proteome</keyword>
<protein>
    <submittedName>
        <fullName evidence="2">Uncharacterized protein</fullName>
    </submittedName>
</protein>
<evidence type="ECO:0000256" key="1">
    <source>
        <dbReference type="SAM" id="SignalP"/>
    </source>
</evidence>
<evidence type="ECO:0000313" key="2">
    <source>
        <dbReference type="EMBL" id="MFC3174155.1"/>
    </source>
</evidence>
<dbReference type="RefSeq" id="WP_379509526.1">
    <property type="nucleotide sequence ID" value="NZ_JBHRTQ010000007.1"/>
</dbReference>
<evidence type="ECO:0000313" key="3">
    <source>
        <dbReference type="Proteomes" id="UP001595604"/>
    </source>
</evidence>
<proteinExistence type="predicted"/>
<accession>A0ABV7INF2</accession>
<dbReference type="EMBL" id="JBHRTQ010000007">
    <property type="protein sequence ID" value="MFC3174155.1"/>
    <property type="molecule type" value="Genomic_DNA"/>
</dbReference>
<feature type="chain" id="PRO_5047459973" evidence="1">
    <location>
        <begin position="25"/>
        <end position="123"/>
    </location>
</feature>
<organism evidence="2 3">
    <name type="scientific">Novosphingobium bradum</name>
    <dbReference type="NCBI Taxonomy" id="1737444"/>
    <lineage>
        <taxon>Bacteria</taxon>
        <taxon>Pseudomonadati</taxon>
        <taxon>Pseudomonadota</taxon>
        <taxon>Alphaproteobacteria</taxon>
        <taxon>Sphingomonadales</taxon>
        <taxon>Sphingomonadaceae</taxon>
        <taxon>Novosphingobium</taxon>
    </lineage>
</organism>
<gene>
    <name evidence="2" type="ORF">ACFOD9_07825</name>
</gene>
<name>A0ABV7INF2_9SPHN</name>